<comment type="similarity">
    <text evidence="2">Belongs to the EamA transporter family.</text>
</comment>
<feature type="transmembrane region" description="Helical" evidence="7">
    <location>
        <begin position="137"/>
        <end position="158"/>
    </location>
</feature>
<evidence type="ECO:0000256" key="2">
    <source>
        <dbReference type="ARBA" id="ARBA00007362"/>
    </source>
</evidence>
<dbReference type="PANTHER" id="PTHR32322">
    <property type="entry name" value="INNER MEMBRANE TRANSPORTER"/>
    <property type="match status" value="1"/>
</dbReference>
<feature type="transmembrane region" description="Helical" evidence="7">
    <location>
        <begin position="90"/>
        <end position="109"/>
    </location>
</feature>
<sequence length="311" mass="32467">MKDNRLTGTALMIGSALSNQTGAAIGSLAFPVIGPIGVVAVRQWVAAVVLLTIGRPKFRSYTWAQWWPILLLAVVFGTMNLSLYTAIGRIGLGLAVTLEFLGPLTVALASSRRALDIGCAAMAAAGVLWLTRPQPSADYFGIGLALLAAGCWASYILLNRTIGRRLDGAQGSATAAGISGLVFVPIGIVVLLHHRPSVATIAFAATGGILSSAIPFLADLLALRLVPTQFFGLFMSVNPVFAAIIGLVILRQHLGWTEWLAILAIIAANAVNGLGATLRGPGFRKSGPGNCRDHPRTADSPAPVRTESSQV</sequence>
<dbReference type="SUPFAM" id="SSF103481">
    <property type="entry name" value="Multidrug resistance efflux transporter EmrE"/>
    <property type="match status" value="2"/>
</dbReference>
<feature type="transmembrane region" description="Helical" evidence="7">
    <location>
        <begin position="198"/>
        <end position="218"/>
    </location>
</feature>
<feature type="transmembrane region" description="Helical" evidence="7">
    <location>
        <begin position="230"/>
        <end position="250"/>
    </location>
</feature>
<dbReference type="InterPro" id="IPR050638">
    <property type="entry name" value="AA-Vitamin_Transporters"/>
</dbReference>
<dbReference type="InterPro" id="IPR037185">
    <property type="entry name" value="EmrE-like"/>
</dbReference>
<comment type="caution">
    <text evidence="9">The sequence shown here is derived from an EMBL/GenBank/DDBJ whole genome shotgun (WGS) entry which is preliminary data.</text>
</comment>
<dbReference type="InterPro" id="IPR000620">
    <property type="entry name" value="EamA_dom"/>
</dbReference>
<dbReference type="EMBL" id="BAAANY010000013">
    <property type="protein sequence ID" value="GAA1685130.1"/>
    <property type="molecule type" value="Genomic_DNA"/>
</dbReference>
<comment type="subcellular location">
    <subcellularLocation>
        <location evidence="1">Membrane</location>
        <topology evidence="1">Multi-pass membrane protein</topology>
    </subcellularLocation>
</comment>
<dbReference type="RefSeq" id="WP_163569393.1">
    <property type="nucleotide sequence ID" value="NZ_BAAANY010000013.1"/>
</dbReference>
<evidence type="ECO:0000256" key="5">
    <source>
        <dbReference type="ARBA" id="ARBA00023136"/>
    </source>
</evidence>
<evidence type="ECO:0000256" key="4">
    <source>
        <dbReference type="ARBA" id="ARBA00022989"/>
    </source>
</evidence>
<keyword evidence="5 7" id="KW-0472">Membrane</keyword>
<evidence type="ECO:0000256" key="6">
    <source>
        <dbReference type="SAM" id="MobiDB-lite"/>
    </source>
</evidence>
<dbReference type="PANTHER" id="PTHR32322:SF2">
    <property type="entry name" value="EAMA DOMAIN-CONTAINING PROTEIN"/>
    <property type="match status" value="1"/>
</dbReference>
<accession>A0ABP4TAX4</accession>
<feature type="domain" description="EamA" evidence="8">
    <location>
        <begin position="140"/>
        <end position="268"/>
    </location>
</feature>
<evidence type="ECO:0000313" key="10">
    <source>
        <dbReference type="Proteomes" id="UP001500618"/>
    </source>
</evidence>
<name>A0ABP4TAX4_9ACTN</name>
<dbReference type="Pfam" id="PF00892">
    <property type="entry name" value="EamA"/>
    <property type="match status" value="1"/>
</dbReference>
<evidence type="ECO:0000256" key="1">
    <source>
        <dbReference type="ARBA" id="ARBA00004141"/>
    </source>
</evidence>
<evidence type="ECO:0000256" key="3">
    <source>
        <dbReference type="ARBA" id="ARBA00022692"/>
    </source>
</evidence>
<keyword evidence="3 7" id="KW-0812">Transmembrane</keyword>
<evidence type="ECO:0000259" key="8">
    <source>
        <dbReference type="Pfam" id="PF00892"/>
    </source>
</evidence>
<feature type="transmembrane region" description="Helical" evidence="7">
    <location>
        <begin position="33"/>
        <end position="54"/>
    </location>
</feature>
<reference evidence="10" key="1">
    <citation type="journal article" date="2019" name="Int. J. Syst. Evol. Microbiol.">
        <title>The Global Catalogue of Microorganisms (GCM) 10K type strain sequencing project: providing services to taxonomists for standard genome sequencing and annotation.</title>
        <authorList>
            <consortium name="The Broad Institute Genomics Platform"/>
            <consortium name="The Broad Institute Genome Sequencing Center for Infectious Disease"/>
            <person name="Wu L."/>
            <person name="Ma J."/>
        </authorList>
    </citation>
    <scope>NUCLEOTIDE SEQUENCE [LARGE SCALE GENOMIC DNA]</scope>
    <source>
        <strain evidence="10">JCM 14718</strain>
    </source>
</reference>
<proteinExistence type="inferred from homology"/>
<feature type="region of interest" description="Disordered" evidence="6">
    <location>
        <begin position="285"/>
        <end position="311"/>
    </location>
</feature>
<evidence type="ECO:0000313" key="9">
    <source>
        <dbReference type="EMBL" id="GAA1685130.1"/>
    </source>
</evidence>
<feature type="transmembrane region" description="Helical" evidence="7">
    <location>
        <begin position="170"/>
        <end position="192"/>
    </location>
</feature>
<dbReference type="Proteomes" id="UP001500618">
    <property type="component" value="Unassembled WGS sequence"/>
</dbReference>
<keyword evidence="4 7" id="KW-1133">Transmembrane helix</keyword>
<feature type="transmembrane region" description="Helical" evidence="7">
    <location>
        <begin position="66"/>
        <end position="84"/>
    </location>
</feature>
<feature type="transmembrane region" description="Helical" evidence="7">
    <location>
        <begin position="256"/>
        <end position="278"/>
    </location>
</feature>
<organism evidence="9 10">
    <name type="scientific">Fodinicola feengrottensis</name>
    <dbReference type="NCBI Taxonomy" id="435914"/>
    <lineage>
        <taxon>Bacteria</taxon>
        <taxon>Bacillati</taxon>
        <taxon>Actinomycetota</taxon>
        <taxon>Actinomycetes</taxon>
        <taxon>Mycobacteriales</taxon>
        <taxon>Fodinicola</taxon>
    </lineage>
</organism>
<gene>
    <name evidence="9" type="ORF">GCM10009765_38070</name>
</gene>
<evidence type="ECO:0000256" key="7">
    <source>
        <dbReference type="SAM" id="Phobius"/>
    </source>
</evidence>
<keyword evidence="10" id="KW-1185">Reference proteome</keyword>
<protein>
    <submittedName>
        <fullName evidence="9">EamA family transporter</fullName>
    </submittedName>
</protein>